<dbReference type="AlphaFoldDB" id="A0A0H5GA84"/>
<dbReference type="EMBL" id="LN868512">
    <property type="protein sequence ID" value="CRX79249.1"/>
    <property type="molecule type" value="Genomic_DNA"/>
</dbReference>
<reference evidence="2" key="1">
    <citation type="submission" date="2015-06" db="EMBL/GenBank/DDBJ databases">
        <title>Genetic Architecture Underlying Mating-Type Determination in the Yeast Leucosporidium scottii and the Evolution of Mating Systems in Basidiomycetes.</title>
        <authorList>
            <person name="Maia T.M."/>
            <person name="Lopes S."/>
            <person name="Almeida J.M.G.C.F."/>
            <person name="Rosa L.H."/>
            <person name="Sampaio J.P."/>
            <person name="Goncalves P."/>
            <person name="Coelho M.A."/>
        </authorList>
    </citation>
    <scope>NUCLEOTIDE SEQUENCE</scope>
</reference>
<evidence type="ECO:0000256" key="1">
    <source>
        <dbReference type="SAM" id="MobiDB-lite"/>
    </source>
</evidence>
<dbReference type="SUPFAM" id="SSF52047">
    <property type="entry name" value="RNI-like"/>
    <property type="match status" value="1"/>
</dbReference>
<accession>A0A0H5GA84</accession>
<proteinExistence type="predicted"/>
<protein>
    <submittedName>
        <fullName evidence="2">Uncharacterized protein</fullName>
    </submittedName>
</protein>
<feature type="region of interest" description="Disordered" evidence="1">
    <location>
        <begin position="20"/>
        <end position="45"/>
    </location>
</feature>
<organism evidence="2">
    <name type="scientific">Leucosporidium scottii</name>
    <dbReference type="NCBI Taxonomy" id="5278"/>
    <lineage>
        <taxon>Eukaryota</taxon>
        <taxon>Fungi</taxon>
        <taxon>Dikarya</taxon>
        <taxon>Basidiomycota</taxon>
        <taxon>Pucciniomycotina</taxon>
        <taxon>Microbotryomycetes</taxon>
        <taxon>Leucosporidiales</taxon>
        <taxon>Leucosporidium</taxon>
    </lineage>
</organism>
<dbReference type="Gene3D" id="3.80.10.10">
    <property type="entry name" value="Ribonuclease Inhibitor"/>
    <property type="match status" value="1"/>
</dbReference>
<evidence type="ECO:0000313" key="2">
    <source>
        <dbReference type="EMBL" id="CRX79249.1"/>
    </source>
</evidence>
<sequence>MRESVADTLSSFRRSLSPSSFLISSSSSRHGHHPGPPARATLPYPLFGMRSPSQAHLQPAQHLARRAELEGPVARAARSFRELRLSREAHHDSSRSAALVEGNQRLDRAAPGLEERGDDTVVWRRGRLLGLDAGEEGVARAPHGATQHGGAARCIDSLKLNTYRQEEQELSLAGLELSDLELSVEHLAIVARSASPSGFRGFQSFLDSAPRLNRLELSWSLVREEDGIPTTLQTPLATLAPHLRHLHLHAAPPASTSDPLAFSLSTFLPFCTSLRSLTLDAMNCDSVVACIGMLPSATPLVVVSTWITISAVDPDQLVALLNLPALAKLKRWRAQLSDDPALVQEIWGPWAAACEAKGVEPRGRRRFFTGQLPSQLHLPDYF</sequence>
<name>A0A0H5GA84_9BASI</name>
<dbReference type="InterPro" id="IPR032675">
    <property type="entry name" value="LRR_dom_sf"/>
</dbReference>